<protein>
    <submittedName>
        <fullName evidence="2">Transcriptional regulator</fullName>
    </submittedName>
</protein>
<reference evidence="2 3" key="1">
    <citation type="submission" date="2021-05" db="EMBL/GenBank/DDBJ databases">
        <title>Phylogenetic classification of ten novel species belonging to the genus Bifidobacterium comprising B. colchicus sp. nov., B. abeli sp. nov., B. bicoloris sp. nov., B. guerezis sp. nov., B. rosaliae sp. nov., B. santillanensis sp. nov., B. argentati sp. nov., B. amazzoni sp. nov., B. pluviali sp. nov., and B. pinnaculum sp. nov.</title>
        <authorList>
            <person name="Lugli G.A."/>
            <person name="Ruiz Garcia L."/>
            <person name="Margolles A."/>
            <person name="Ventura M."/>
        </authorList>
    </citation>
    <scope>NUCLEOTIDE SEQUENCE [LARGE SCALE GENOMIC DNA]</scope>
    <source>
        <strain evidence="2 3">6T3</strain>
    </source>
</reference>
<dbReference type="Proteomes" id="UP000812844">
    <property type="component" value="Unassembled WGS sequence"/>
</dbReference>
<dbReference type="CDD" id="cd00090">
    <property type="entry name" value="HTH_ARSR"/>
    <property type="match status" value="1"/>
</dbReference>
<proteinExistence type="predicted"/>
<keyword evidence="3" id="KW-1185">Reference proteome</keyword>
<dbReference type="InterPro" id="IPR000835">
    <property type="entry name" value="HTH_MarR-typ"/>
</dbReference>
<evidence type="ECO:0000313" key="2">
    <source>
        <dbReference type="EMBL" id="MBW3082566.1"/>
    </source>
</evidence>
<accession>A0ABS6W7W3</accession>
<dbReference type="PROSITE" id="PS50995">
    <property type="entry name" value="HTH_MARR_2"/>
    <property type="match status" value="1"/>
</dbReference>
<dbReference type="InterPro" id="IPR039422">
    <property type="entry name" value="MarR/SlyA-like"/>
</dbReference>
<dbReference type="PANTHER" id="PTHR33164">
    <property type="entry name" value="TRANSCRIPTIONAL REGULATOR, MARR FAMILY"/>
    <property type="match status" value="1"/>
</dbReference>
<evidence type="ECO:0000259" key="1">
    <source>
        <dbReference type="PROSITE" id="PS50995"/>
    </source>
</evidence>
<sequence length="160" mass="17606">MGFEQEAFEAIMGDASGGMAMWDEVRRAGKGESFVLRYLAKHGSATPSQLAAALKVSSGRISAVLGALEKKGYVVRAIDPEDRRGIRVTLTAAGEEQINRYRDEMRAHICWVFSQMGERRTRELVELIGEFSAYLSLCKPGGPTPTPEQVKEAFAGRETH</sequence>
<dbReference type="EMBL" id="JAHBBD010000006">
    <property type="protein sequence ID" value="MBW3082566.1"/>
    <property type="molecule type" value="Genomic_DNA"/>
</dbReference>
<dbReference type="Pfam" id="PF12802">
    <property type="entry name" value="MarR_2"/>
    <property type="match status" value="1"/>
</dbReference>
<evidence type="ECO:0000313" key="3">
    <source>
        <dbReference type="Proteomes" id="UP000812844"/>
    </source>
</evidence>
<gene>
    <name evidence="2" type="ORF">KIH73_04085</name>
</gene>
<dbReference type="RefSeq" id="WP_219080865.1">
    <property type="nucleotide sequence ID" value="NZ_JAHBBD010000006.1"/>
</dbReference>
<dbReference type="InterPro" id="IPR011991">
    <property type="entry name" value="ArsR-like_HTH"/>
</dbReference>
<name>A0ABS6W7W3_9BIFI</name>
<comment type="caution">
    <text evidence="2">The sequence shown here is derived from an EMBL/GenBank/DDBJ whole genome shotgun (WGS) entry which is preliminary data.</text>
</comment>
<dbReference type="SMART" id="SM00347">
    <property type="entry name" value="HTH_MARR"/>
    <property type="match status" value="1"/>
</dbReference>
<dbReference type="PANTHER" id="PTHR33164:SF43">
    <property type="entry name" value="HTH-TYPE TRANSCRIPTIONAL REPRESSOR YETL"/>
    <property type="match status" value="1"/>
</dbReference>
<feature type="domain" description="HTH marR-type" evidence="1">
    <location>
        <begin position="1"/>
        <end position="133"/>
    </location>
</feature>
<organism evidence="2 3">
    <name type="scientific">Bifidobacterium phasiani</name>
    <dbReference type="NCBI Taxonomy" id="2834431"/>
    <lineage>
        <taxon>Bacteria</taxon>
        <taxon>Bacillati</taxon>
        <taxon>Actinomycetota</taxon>
        <taxon>Actinomycetes</taxon>
        <taxon>Bifidobacteriales</taxon>
        <taxon>Bifidobacteriaceae</taxon>
        <taxon>Bifidobacterium</taxon>
    </lineage>
</organism>